<organism evidence="3 4">
    <name type="scientific">Cupriavidus yeoncheonensis</name>
    <dbReference type="NCBI Taxonomy" id="1462994"/>
    <lineage>
        <taxon>Bacteria</taxon>
        <taxon>Pseudomonadati</taxon>
        <taxon>Pseudomonadota</taxon>
        <taxon>Betaproteobacteria</taxon>
        <taxon>Burkholderiales</taxon>
        <taxon>Burkholderiaceae</taxon>
        <taxon>Cupriavidus</taxon>
    </lineage>
</organism>
<dbReference type="EMBL" id="CAJPUY010000001">
    <property type="protein sequence ID" value="CAG2126837.1"/>
    <property type="molecule type" value="Genomic_DNA"/>
</dbReference>
<feature type="region of interest" description="Disordered" evidence="2">
    <location>
        <begin position="307"/>
        <end position="362"/>
    </location>
</feature>
<gene>
    <name evidence="3" type="ORF">LMG31506_00197</name>
</gene>
<proteinExistence type="predicted"/>
<protein>
    <recommendedName>
        <fullName evidence="5">DUF1351 domain-containing protein</fullName>
    </recommendedName>
</protein>
<evidence type="ECO:0008006" key="5">
    <source>
        <dbReference type="Google" id="ProtNLM"/>
    </source>
</evidence>
<sequence>MGAPEIEVLDPAQADPVFAIAVYDVIEAGLAELRTAGAEAFDVKSTAGNKAAREFVQRCVAARTATDEAYTNWNRPMLAAQKRVREKRDEILASVKAIEQPVKDQIDAEQKRKDEERIARARAESARIGAHQACLNAIATLPKDYLSASVADVAAAIRDLESPEYLGQRSWDEYAEQAKEAVDTALSTLRVYLQSAQNREELAAMKARQEAEAAARRAEEAKAEADRKRVARIKERIHAIETAPSTCIGLGVKQIQQRIASLAAEAADDFAEFQAEAGAAIEAALGNLNTMLEAARDAEELAQLRADKARREQAERDAAARKVREEQEAKAAAERAEREAEARRQAEARAAEEKRQREEAAARRREQEALAAAEERARAAAQVLLSALTGMLSIVDDSDGVAGYHLNDQVAAWAEFEEVSAARAAVAQATTGAQQ</sequence>
<keyword evidence="4" id="KW-1185">Reference proteome</keyword>
<name>A0A916IQH2_9BURK</name>
<dbReference type="RefSeq" id="WP_211945219.1">
    <property type="nucleotide sequence ID" value="NZ_CAJPUY010000001.1"/>
</dbReference>
<feature type="coiled-coil region" evidence="1">
    <location>
        <begin position="204"/>
        <end position="231"/>
    </location>
</feature>
<evidence type="ECO:0000256" key="2">
    <source>
        <dbReference type="SAM" id="MobiDB-lite"/>
    </source>
</evidence>
<dbReference type="Proteomes" id="UP000672934">
    <property type="component" value="Unassembled WGS sequence"/>
</dbReference>
<keyword evidence="1" id="KW-0175">Coiled coil</keyword>
<reference evidence="3" key="1">
    <citation type="submission" date="2021-03" db="EMBL/GenBank/DDBJ databases">
        <authorList>
            <person name="Peeters C."/>
        </authorList>
    </citation>
    <scope>NUCLEOTIDE SEQUENCE</scope>
    <source>
        <strain evidence="3">LMG 31506</strain>
    </source>
</reference>
<accession>A0A916IQH2</accession>
<evidence type="ECO:0000313" key="3">
    <source>
        <dbReference type="EMBL" id="CAG2126837.1"/>
    </source>
</evidence>
<evidence type="ECO:0000256" key="1">
    <source>
        <dbReference type="SAM" id="Coils"/>
    </source>
</evidence>
<dbReference type="AlphaFoldDB" id="A0A916IQH2"/>
<comment type="caution">
    <text evidence="3">The sequence shown here is derived from an EMBL/GenBank/DDBJ whole genome shotgun (WGS) entry which is preliminary data.</text>
</comment>
<evidence type="ECO:0000313" key="4">
    <source>
        <dbReference type="Proteomes" id="UP000672934"/>
    </source>
</evidence>